<evidence type="ECO:0000256" key="1">
    <source>
        <dbReference type="SAM" id="MobiDB-lite"/>
    </source>
</evidence>
<proteinExistence type="predicted"/>
<dbReference type="Proteomes" id="UP001165667">
    <property type="component" value="Unassembled WGS sequence"/>
</dbReference>
<dbReference type="EMBL" id="JAMOIM010000038">
    <property type="protein sequence ID" value="MCW6512046.1"/>
    <property type="molecule type" value="Genomic_DNA"/>
</dbReference>
<organism evidence="2 3">
    <name type="scientific">Lichenifustis flavocetrariae</name>
    <dbReference type="NCBI Taxonomy" id="2949735"/>
    <lineage>
        <taxon>Bacteria</taxon>
        <taxon>Pseudomonadati</taxon>
        <taxon>Pseudomonadota</taxon>
        <taxon>Alphaproteobacteria</taxon>
        <taxon>Hyphomicrobiales</taxon>
        <taxon>Lichenihabitantaceae</taxon>
        <taxon>Lichenifustis</taxon>
    </lineage>
</organism>
<dbReference type="RefSeq" id="WP_282588423.1">
    <property type="nucleotide sequence ID" value="NZ_JAMOIM010000038.1"/>
</dbReference>
<keyword evidence="3" id="KW-1185">Reference proteome</keyword>
<feature type="region of interest" description="Disordered" evidence="1">
    <location>
        <begin position="51"/>
        <end position="96"/>
    </location>
</feature>
<reference evidence="2" key="1">
    <citation type="submission" date="2022-05" db="EMBL/GenBank/DDBJ databases">
        <authorList>
            <person name="Pankratov T."/>
        </authorList>
    </citation>
    <scope>NUCLEOTIDE SEQUENCE</scope>
    <source>
        <strain evidence="2">BP6-180914</strain>
    </source>
</reference>
<feature type="non-terminal residue" evidence="2">
    <location>
        <position position="1"/>
    </location>
</feature>
<protein>
    <submittedName>
        <fullName evidence="2">Uncharacterized protein</fullName>
    </submittedName>
</protein>
<evidence type="ECO:0000313" key="3">
    <source>
        <dbReference type="Proteomes" id="UP001165667"/>
    </source>
</evidence>
<comment type="caution">
    <text evidence="2">The sequence shown here is derived from an EMBL/GenBank/DDBJ whole genome shotgun (WGS) entry which is preliminary data.</text>
</comment>
<sequence length="96" mass="10839">AQFFLDHLLDETTHLCAHIRLDRIELTVEKRAGARIDRRFRRSLLHGVISPGVDAPSQGLDNLEITPPSISNHSRDGTTQHARSRKQRFSDTAGKE</sequence>
<dbReference type="AlphaFoldDB" id="A0AA42CMX2"/>
<evidence type="ECO:0000313" key="2">
    <source>
        <dbReference type="EMBL" id="MCW6512046.1"/>
    </source>
</evidence>
<gene>
    <name evidence="2" type="ORF">M8523_29345</name>
</gene>
<name>A0AA42CMX2_9HYPH</name>
<accession>A0AA42CMX2</accession>